<reference evidence="5" key="1">
    <citation type="journal article" date="2023" name="Mol. Phylogenet. Evol.">
        <title>Genome-scale phylogeny and comparative genomics of the fungal order Sordariales.</title>
        <authorList>
            <person name="Hensen N."/>
            <person name="Bonometti L."/>
            <person name="Westerberg I."/>
            <person name="Brannstrom I.O."/>
            <person name="Guillou S."/>
            <person name="Cros-Aarteil S."/>
            <person name="Calhoun S."/>
            <person name="Haridas S."/>
            <person name="Kuo A."/>
            <person name="Mondo S."/>
            <person name="Pangilinan J."/>
            <person name="Riley R."/>
            <person name="LaButti K."/>
            <person name="Andreopoulos B."/>
            <person name="Lipzen A."/>
            <person name="Chen C."/>
            <person name="Yan M."/>
            <person name="Daum C."/>
            <person name="Ng V."/>
            <person name="Clum A."/>
            <person name="Steindorff A."/>
            <person name="Ohm R.A."/>
            <person name="Martin F."/>
            <person name="Silar P."/>
            <person name="Natvig D.O."/>
            <person name="Lalanne C."/>
            <person name="Gautier V."/>
            <person name="Ament-Velasquez S.L."/>
            <person name="Kruys A."/>
            <person name="Hutchinson M.I."/>
            <person name="Powell A.J."/>
            <person name="Barry K."/>
            <person name="Miller A.N."/>
            <person name="Grigoriev I.V."/>
            <person name="Debuchy R."/>
            <person name="Gladieux P."/>
            <person name="Hiltunen Thoren M."/>
            <person name="Johannesson H."/>
        </authorList>
    </citation>
    <scope>NUCLEOTIDE SEQUENCE</scope>
    <source>
        <strain evidence="5">CBS 955.72</strain>
    </source>
</reference>
<dbReference type="Proteomes" id="UP001275084">
    <property type="component" value="Unassembled WGS sequence"/>
</dbReference>
<dbReference type="InterPro" id="IPR018371">
    <property type="entry name" value="Chitin-binding_1_CS"/>
</dbReference>
<dbReference type="PROSITE" id="PS50941">
    <property type="entry name" value="CHIT_BIND_I_2"/>
    <property type="match status" value="1"/>
</dbReference>
<dbReference type="InterPro" id="IPR001002">
    <property type="entry name" value="Chitin-bd_1"/>
</dbReference>
<dbReference type="SUPFAM" id="SSF57016">
    <property type="entry name" value="Plant lectins/antimicrobial peptides"/>
    <property type="match status" value="1"/>
</dbReference>
<keyword evidence="2" id="KW-1015">Disulfide bond</keyword>
<evidence type="ECO:0000256" key="3">
    <source>
        <dbReference type="SAM" id="SignalP"/>
    </source>
</evidence>
<evidence type="ECO:0000256" key="1">
    <source>
        <dbReference type="ARBA" id="ARBA00022669"/>
    </source>
</evidence>
<dbReference type="InterPro" id="IPR036861">
    <property type="entry name" value="Endochitinase-like_sf"/>
</dbReference>
<dbReference type="PROSITE" id="PS00026">
    <property type="entry name" value="CHIT_BIND_I_1"/>
    <property type="match status" value="1"/>
</dbReference>
<sequence>MLSPAPMTLLLLLLPAAALAGVVPAPLVDARAVLAVSPNRTCGLLQGGANLGLTCPGEFACCSGYGYCGTGDDFCLTTGGCQTRYSNTSAACQAPRSGVTVSIDGTCGATGAGKAGYRCPGNATSNCCSAAANSGCQAAFGTCTGTKTPRNLWEFAFDRVTAAFRD</sequence>
<comment type="caution">
    <text evidence="2">Lacks conserved residue(s) required for the propagation of feature annotation.</text>
</comment>
<dbReference type="GO" id="GO:0008061">
    <property type="term" value="F:chitin binding"/>
    <property type="evidence" value="ECO:0007669"/>
    <property type="project" value="UniProtKB-UniRule"/>
</dbReference>
<proteinExistence type="predicted"/>
<gene>
    <name evidence="5" type="ORF">B0T25DRAFT_517569</name>
</gene>
<comment type="caution">
    <text evidence="5">The sequence shown here is derived from an EMBL/GenBank/DDBJ whole genome shotgun (WGS) entry which is preliminary data.</text>
</comment>
<evidence type="ECO:0000259" key="4">
    <source>
        <dbReference type="PROSITE" id="PS50941"/>
    </source>
</evidence>
<name>A0AAJ0HGK3_9PEZI</name>
<protein>
    <recommendedName>
        <fullName evidence="4">Chitin-binding type-1 domain-containing protein</fullName>
    </recommendedName>
</protein>
<evidence type="ECO:0000256" key="2">
    <source>
        <dbReference type="PROSITE-ProRule" id="PRU00261"/>
    </source>
</evidence>
<keyword evidence="1 2" id="KW-0147">Chitin-binding</keyword>
<feature type="signal peptide" evidence="3">
    <location>
        <begin position="1"/>
        <end position="20"/>
    </location>
</feature>
<dbReference type="Gene3D" id="3.30.60.10">
    <property type="entry name" value="Endochitinase-like"/>
    <property type="match status" value="1"/>
</dbReference>
<keyword evidence="6" id="KW-1185">Reference proteome</keyword>
<feature type="disulfide bond" evidence="2">
    <location>
        <begin position="61"/>
        <end position="75"/>
    </location>
</feature>
<feature type="chain" id="PRO_5042474400" description="Chitin-binding type-1 domain-containing protein" evidence="3">
    <location>
        <begin position="21"/>
        <end position="166"/>
    </location>
</feature>
<dbReference type="AlphaFoldDB" id="A0AAJ0HGK3"/>
<organism evidence="5 6">
    <name type="scientific">Lasiosphaeria hispida</name>
    <dbReference type="NCBI Taxonomy" id="260671"/>
    <lineage>
        <taxon>Eukaryota</taxon>
        <taxon>Fungi</taxon>
        <taxon>Dikarya</taxon>
        <taxon>Ascomycota</taxon>
        <taxon>Pezizomycotina</taxon>
        <taxon>Sordariomycetes</taxon>
        <taxon>Sordariomycetidae</taxon>
        <taxon>Sordariales</taxon>
        <taxon>Lasiosphaeriaceae</taxon>
        <taxon>Lasiosphaeria</taxon>
    </lineage>
</organism>
<feature type="domain" description="Chitin-binding type-1" evidence="4">
    <location>
        <begin position="39"/>
        <end position="94"/>
    </location>
</feature>
<keyword evidence="3" id="KW-0732">Signal</keyword>
<dbReference type="EMBL" id="JAUIQD010000004">
    <property type="protein sequence ID" value="KAK3352257.1"/>
    <property type="molecule type" value="Genomic_DNA"/>
</dbReference>
<accession>A0AAJ0HGK3</accession>
<evidence type="ECO:0000313" key="5">
    <source>
        <dbReference type="EMBL" id="KAK3352257.1"/>
    </source>
</evidence>
<evidence type="ECO:0000313" key="6">
    <source>
        <dbReference type="Proteomes" id="UP001275084"/>
    </source>
</evidence>
<reference evidence="5" key="2">
    <citation type="submission" date="2023-06" db="EMBL/GenBank/DDBJ databases">
        <authorList>
            <consortium name="Lawrence Berkeley National Laboratory"/>
            <person name="Haridas S."/>
            <person name="Hensen N."/>
            <person name="Bonometti L."/>
            <person name="Westerberg I."/>
            <person name="Brannstrom I.O."/>
            <person name="Guillou S."/>
            <person name="Cros-Aarteil S."/>
            <person name="Calhoun S."/>
            <person name="Kuo A."/>
            <person name="Mondo S."/>
            <person name="Pangilinan J."/>
            <person name="Riley R."/>
            <person name="Labutti K."/>
            <person name="Andreopoulos B."/>
            <person name="Lipzen A."/>
            <person name="Chen C."/>
            <person name="Yanf M."/>
            <person name="Daum C."/>
            <person name="Ng V."/>
            <person name="Clum A."/>
            <person name="Steindorff A."/>
            <person name="Ohm R."/>
            <person name="Martin F."/>
            <person name="Silar P."/>
            <person name="Natvig D."/>
            <person name="Lalanne C."/>
            <person name="Gautier V."/>
            <person name="Ament-Velasquez S.L."/>
            <person name="Kruys A."/>
            <person name="Hutchinson M.I."/>
            <person name="Powell A.J."/>
            <person name="Barry K."/>
            <person name="Miller A.N."/>
            <person name="Grigoriev I.V."/>
            <person name="Debuchy R."/>
            <person name="Gladieux P."/>
            <person name="Thoren M.H."/>
            <person name="Johannesson H."/>
        </authorList>
    </citation>
    <scope>NUCLEOTIDE SEQUENCE</scope>
    <source>
        <strain evidence="5">CBS 955.72</strain>
    </source>
</reference>